<feature type="region of interest" description="Disordered" evidence="1">
    <location>
        <begin position="168"/>
        <end position="187"/>
    </location>
</feature>
<comment type="caution">
    <text evidence="2">The sequence shown here is derived from an EMBL/GenBank/DDBJ whole genome shotgun (WGS) entry which is preliminary data.</text>
</comment>
<feature type="non-terminal residue" evidence="2">
    <location>
        <position position="1"/>
    </location>
</feature>
<organism evidence="2 3">
    <name type="scientific">Streptomyces lycii</name>
    <dbReference type="NCBI Taxonomy" id="2654337"/>
    <lineage>
        <taxon>Bacteria</taxon>
        <taxon>Bacillati</taxon>
        <taxon>Actinomycetota</taxon>
        <taxon>Actinomycetes</taxon>
        <taxon>Kitasatosporales</taxon>
        <taxon>Streptomycetaceae</taxon>
        <taxon>Streptomyces</taxon>
    </lineage>
</organism>
<keyword evidence="3" id="KW-1185">Reference proteome</keyword>
<dbReference type="Proteomes" id="UP000621266">
    <property type="component" value="Unassembled WGS sequence"/>
</dbReference>
<dbReference type="NCBIfam" id="NF041121">
    <property type="entry name" value="SAV_2336_NTERM"/>
    <property type="match status" value="1"/>
</dbReference>
<sequence length="187" mass="20545">RYRSGAPPARWVLDEQGTAENSARAGGLILPVHRPVLRADASLQLVMDASSSMCVWDRLLGELHQVFRQLGAFRDVQLHYLHEGPDGEPALGRRLEPEPTGLRSADQLGDPTGRRVTVVVSDCAGPLWRTGQAHRLLYRLARHTPVAVLQPLPERLWSRTRLPVSYGALHRGEGPGQASRLGFTGEG</sequence>
<protein>
    <submittedName>
        <fullName evidence="2">Uncharacterized protein</fullName>
    </submittedName>
</protein>
<evidence type="ECO:0000256" key="1">
    <source>
        <dbReference type="SAM" id="MobiDB-lite"/>
    </source>
</evidence>
<dbReference type="EMBL" id="WHPN01000141">
    <property type="protein sequence ID" value="KAF4410017.1"/>
    <property type="molecule type" value="Genomic_DNA"/>
</dbReference>
<proteinExistence type="predicted"/>
<evidence type="ECO:0000313" key="2">
    <source>
        <dbReference type="EMBL" id="KAF4410017.1"/>
    </source>
</evidence>
<feature type="non-terminal residue" evidence="2">
    <location>
        <position position="187"/>
    </location>
</feature>
<accession>A0ABQ7FRE1</accession>
<reference evidence="2 3" key="1">
    <citation type="submission" date="2019-10" db="EMBL/GenBank/DDBJ databases">
        <title>Streptomyces tenebrisbrunneis sp.nov., an endogenous actinomycete isolated from of Lycium ruthenicum.</title>
        <authorList>
            <person name="Ma L."/>
        </authorList>
    </citation>
    <scope>NUCLEOTIDE SEQUENCE [LARGE SCALE GENOMIC DNA]</scope>
    <source>
        <strain evidence="2 3">TRM 66187</strain>
    </source>
</reference>
<dbReference type="RefSeq" id="WP_268969233.1">
    <property type="nucleotide sequence ID" value="NZ_WHPN01000141.1"/>
</dbReference>
<evidence type="ECO:0000313" key="3">
    <source>
        <dbReference type="Proteomes" id="UP000621266"/>
    </source>
</evidence>
<name>A0ABQ7FRE1_9ACTN</name>
<gene>
    <name evidence="2" type="ORF">GCU69_06060</name>
</gene>
<dbReference type="InterPro" id="IPR047738">
    <property type="entry name" value="SAV_2336-like_N"/>
</dbReference>